<name>A0ABV8LWF5_9ACTN</name>
<organism evidence="1 2">
    <name type="scientific">Hamadaea flava</name>
    <dbReference type="NCBI Taxonomy" id="1742688"/>
    <lineage>
        <taxon>Bacteria</taxon>
        <taxon>Bacillati</taxon>
        <taxon>Actinomycetota</taxon>
        <taxon>Actinomycetes</taxon>
        <taxon>Micromonosporales</taxon>
        <taxon>Micromonosporaceae</taxon>
        <taxon>Hamadaea</taxon>
    </lineage>
</organism>
<comment type="caution">
    <text evidence="1">The sequence shown here is derived from an EMBL/GenBank/DDBJ whole genome shotgun (WGS) entry which is preliminary data.</text>
</comment>
<sequence>MRDLGGYALLYVTSAVRTHVVPKGAMRRLALRFPGTLTATWWPESERPLLVAEVEDPILARLRPWFARQLDDHLEIPRHPDAHVRSGLRQAYLHIGHTRVGRAVLAERRWLAEPSCTVGLLSSGLTSDRWTVGAQFAVLLDLGHALAADVPIC</sequence>
<protein>
    <submittedName>
        <fullName evidence="1">Uncharacterized protein</fullName>
    </submittedName>
</protein>
<proteinExistence type="predicted"/>
<evidence type="ECO:0000313" key="2">
    <source>
        <dbReference type="Proteomes" id="UP001595816"/>
    </source>
</evidence>
<gene>
    <name evidence="1" type="ORF">ACFOZ4_32625</name>
</gene>
<dbReference type="Proteomes" id="UP001595816">
    <property type="component" value="Unassembled WGS sequence"/>
</dbReference>
<keyword evidence="2" id="KW-1185">Reference proteome</keyword>
<accession>A0ABV8LWF5</accession>
<dbReference type="EMBL" id="JBHSAY010000021">
    <property type="protein sequence ID" value="MFC4135382.1"/>
    <property type="molecule type" value="Genomic_DNA"/>
</dbReference>
<reference evidence="2" key="1">
    <citation type="journal article" date="2019" name="Int. J. Syst. Evol. Microbiol.">
        <title>The Global Catalogue of Microorganisms (GCM) 10K type strain sequencing project: providing services to taxonomists for standard genome sequencing and annotation.</title>
        <authorList>
            <consortium name="The Broad Institute Genomics Platform"/>
            <consortium name="The Broad Institute Genome Sequencing Center for Infectious Disease"/>
            <person name="Wu L."/>
            <person name="Ma J."/>
        </authorList>
    </citation>
    <scope>NUCLEOTIDE SEQUENCE [LARGE SCALE GENOMIC DNA]</scope>
    <source>
        <strain evidence="2">CGMCC 4.7289</strain>
    </source>
</reference>
<evidence type="ECO:0000313" key="1">
    <source>
        <dbReference type="EMBL" id="MFC4135382.1"/>
    </source>
</evidence>